<dbReference type="RefSeq" id="WP_089321530.1">
    <property type="nucleotide sequence ID" value="NZ_FZOQ01000031.1"/>
</dbReference>
<keyword evidence="2" id="KW-0378">Hydrolase</keyword>
<accession>A0A239KVX6</accession>
<sequence>MEAGKIKVAAVQMDCVLGNREANLKKSEELVEQTVKSGAKLIVLPELFNTGYRVEERDVEMAETIPGPTVEWMQQLARKHQTYIVAAILEQGLSKGLVYDTAVIVGPEGLLGTYRKTHLWDVESVRFTKGNEFPVFQTEVGNIGLQICYEVGFPEGARVLALKGADIILYPSAFGKARGYAWKIATRSRALENGAYVIAANRTGTEKDVTEFGGGSCIVNPWGEVTAEASKHDEVIVAEIDLQEVIEQRRRLPYLRDMNRSLFAKHYR</sequence>
<gene>
    <name evidence="2" type="ORF">SAMN06296052_13162</name>
</gene>
<dbReference type="Pfam" id="PF00795">
    <property type="entry name" value="CN_hydrolase"/>
    <property type="match status" value="1"/>
</dbReference>
<dbReference type="PROSITE" id="PS50263">
    <property type="entry name" value="CN_HYDROLASE"/>
    <property type="match status" value="1"/>
</dbReference>
<dbReference type="GO" id="GO:0016787">
    <property type="term" value="F:hydrolase activity"/>
    <property type="evidence" value="ECO:0007669"/>
    <property type="project" value="UniProtKB-KW"/>
</dbReference>
<dbReference type="Proteomes" id="UP000198432">
    <property type="component" value="Unassembled WGS sequence"/>
</dbReference>
<dbReference type="SUPFAM" id="SSF56317">
    <property type="entry name" value="Carbon-nitrogen hydrolase"/>
    <property type="match status" value="1"/>
</dbReference>
<dbReference type="PANTHER" id="PTHR23088:SF27">
    <property type="entry name" value="DEAMINATED GLUTATHIONE AMIDASE"/>
    <property type="match status" value="1"/>
</dbReference>
<dbReference type="OrthoDB" id="9811121at2"/>
<reference evidence="3" key="1">
    <citation type="submission" date="2017-06" db="EMBL/GenBank/DDBJ databases">
        <authorList>
            <person name="Varghese N."/>
            <person name="Submissions S."/>
        </authorList>
    </citation>
    <scope>NUCLEOTIDE SEQUENCE [LARGE SCALE GENOMIC DNA]</scope>
    <source>
        <strain evidence="3">NKM1</strain>
    </source>
</reference>
<evidence type="ECO:0000313" key="3">
    <source>
        <dbReference type="Proteomes" id="UP000198432"/>
    </source>
</evidence>
<dbReference type="EMBL" id="FZOQ01000031">
    <property type="protein sequence ID" value="SNT21669.1"/>
    <property type="molecule type" value="Genomic_DNA"/>
</dbReference>
<dbReference type="CDD" id="cd07197">
    <property type="entry name" value="nitrilase"/>
    <property type="match status" value="1"/>
</dbReference>
<dbReference type="InterPro" id="IPR036526">
    <property type="entry name" value="C-N_Hydrolase_sf"/>
</dbReference>
<name>A0A239KVX6_9BACT</name>
<dbReference type="PANTHER" id="PTHR23088">
    <property type="entry name" value="NITRILASE-RELATED"/>
    <property type="match status" value="1"/>
</dbReference>
<dbReference type="Gene3D" id="3.60.110.10">
    <property type="entry name" value="Carbon-nitrogen hydrolase"/>
    <property type="match status" value="1"/>
</dbReference>
<feature type="domain" description="CN hydrolase" evidence="1">
    <location>
        <begin position="6"/>
        <end position="242"/>
    </location>
</feature>
<dbReference type="AlphaFoldDB" id="A0A239KVX6"/>
<evidence type="ECO:0000259" key="1">
    <source>
        <dbReference type="PROSITE" id="PS50263"/>
    </source>
</evidence>
<protein>
    <submittedName>
        <fullName evidence="2">Predicted amidohydrolase</fullName>
    </submittedName>
</protein>
<organism evidence="2 3">
    <name type="scientific">Pontibacter ummariensis</name>
    <dbReference type="NCBI Taxonomy" id="1610492"/>
    <lineage>
        <taxon>Bacteria</taxon>
        <taxon>Pseudomonadati</taxon>
        <taxon>Bacteroidota</taxon>
        <taxon>Cytophagia</taxon>
        <taxon>Cytophagales</taxon>
        <taxon>Hymenobacteraceae</taxon>
        <taxon>Pontibacter</taxon>
    </lineage>
</organism>
<proteinExistence type="predicted"/>
<evidence type="ECO:0000313" key="2">
    <source>
        <dbReference type="EMBL" id="SNT21669.1"/>
    </source>
</evidence>
<keyword evidence="3" id="KW-1185">Reference proteome</keyword>
<dbReference type="InterPro" id="IPR003010">
    <property type="entry name" value="C-N_Hydrolase"/>
</dbReference>